<feature type="transmembrane region" description="Helical" evidence="7">
    <location>
        <begin position="140"/>
        <end position="160"/>
    </location>
</feature>
<keyword evidence="3" id="KW-1003">Cell membrane</keyword>
<accession>A0ABV3VTW9</accession>
<gene>
    <name evidence="9" type="ORF">AB1300_04295</name>
</gene>
<keyword evidence="6 7" id="KW-0472">Membrane</keyword>
<evidence type="ECO:0000256" key="7">
    <source>
        <dbReference type="SAM" id="Phobius"/>
    </source>
</evidence>
<dbReference type="RefSeq" id="WP_368635352.1">
    <property type="nucleotide sequence ID" value="NZ_JBFRHK010000002.1"/>
</dbReference>
<sequence>MVYEWNVLRAIACLSIVLLHATTNTEIINGTIENPYYQFFRLLLCFATPTFILLSIIILAKRYPVELPPNFLWRRFQFVYIPFVAASILYAIYATLHYDESFWNTLYRHIVLGDFSGWFVMTIFQLYILFFIIKKYQLSSIWLTPIMLALGILYMTLAKLNGDFSIVNDNVVRLLFVGWLPFFAIAYLIGTHYRWVALYISKYKFLTLVFVVLSTSILAINYYLGATEITSRRLDMMLLIISITLCILAFGQIAPKLKIINLVSQYSFGIFLIHWLVQEFLVPYTAQIPTTSLQVIALFLSSVIVCMLIIKIISFLPYSAYLIGKAHIKKPSQ</sequence>
<feature type="transmembrane region" description="Helical" evidence="7">
    <location>
        <begin position="172"/>
        <end position="193"/>
    </location>
</feature>
<evidence type="ECO:0000256" key="5">
    <source>
        <dbReference type="ARBA" id="ARBA00022989"/>
    </source>
</evidence>
<dbReference type="GO" id="GO:0016746">
    <property type="term" value="F:acyltransferase activity"/>
    <property type="evidence" value="ECO:0007669"/>
    <property type="project" value="UniProtKB-KW"/>
</dbReference>
<dbReference type="PANTHER" id="PTHR40074">
    <property type="entry name" value="O-ACETYLTRANSFERASE WECH"/>
    <property type="match status" value="1"/>
</dbReference>
<evidence type="ECO:0000313" key="9">
    <source>
        <dbReference type="EMBL" id="MEX3744347.1"/>
    </source>
</evidence>
<keyword evidence="10" id="KW-1185">Reference proteome</keyword>
<evidence type="ECO:0000256" key="6">
    <source>
        <dbReference type="ARBA" id="ARBA00023136"/>
    </source>
</evidence>
<evidence type="ECO:0000256" key="1">
    <source>
        <dbReference type="ARBA" id="ARBA00004651"/>
    </source>
</evidence>
<evidence type="ECO:0000256" key="4">
    <source>
        <dbReference type="ARBA" id="ARBA00022692"/>
    </source>
</evidence>
<keyword evidence="5 7" id="KW-1133">Transmembrane helix</keyword>
<comment type="subcellular location">
    <subcellularLocation>
        <location evidence="1">Cell membrane</location>
        <topology evidence="1">Multi-pass membrane protein</topology>
    </subcellularLocation>
</comment>
<feature type="transmembrane region" description="Helical" evidence="7">
    <location>
        <begin position="296"/>
        <end position="323"/>
    </location>
</feature>
<feature type="transmembrane region" description="Helical" evidence="7">
    <location>
        <begin position="205"/>
        <end position="224"/>
    </location>
</feature>
<reference evidence="9 10" key="1">
    <citation type="submission" date="2024-07" db="EMBL/GenBank/DDBJ databases">
        <title>Characterization of a bacterium isolated from hydrolysated instant sea cucumber by whole-genome sequencing and metabolomics.</title>
        <authorList>
            <person name="Luo X."/>
            <person name="Zhang Z."/>
            <person name="Zheng Z."/>
            <person name="Zhang W."/>
            <person name="Ming T."/>
            <person name="Jiao L."/>
            <person name="Su X."/>
            <person name="Kong F."/>
            <person name="Xu J."/>
        </authorList>
    </citation>
    <scope>NUCLEOTIDE SEQUENCE [LARGE SCALE GENOMIC DNA]</scope>
    <source>
        <strain evidence="9 10">XL-2024</strain>
    </source>
</reference>
<dbReference type="Pfam" id="PF01757">
    <property type="entry name" value="Acyl_transf_3"/>
    <property type="match status" value="1"/>
</dbReference>
<comment type="similarity">
    <text evidence="2">Belongs to the acyltransferase 3 family.</text>
</comment>
<evidence type="ECO:0000256" key="3">
    <source>
        <dbReference type="ARBA" id="ARBA00022475"/>
    </source>
</evidence>
<evidence type="ECO:0000313" key="10">
    <source>
        <dbReference type="Proteomes" id="UP001558534"/>
    </source>
</evidence>
<keyword evidence="9" id="KW-0808">Transferase</keyword>
<protein>
    <submittedName>
        <fullName evidence="9">Acyltransferase family protein</fullName>
    </submittedName>
</protein>
<feature type="transmembrane region" description="Helical" evidence="7">
    <location>
        <begin position="39"/>
        <end position="60"/>
    </location>
</feature>
<dbReference type="PANTHER" id="PTHR40074:SF2">
    <property type="entry name" value="O-ACETYLTRANSFERASE WECH"/>
    <property type="match status" value="1"/>
</dbReference>
<feature type="transmembrane region" description="Helical" evidence="7">
    <location>
        <begin position="115"/>
        <end position="133"/>
    </location>
</feature>
<feature type="transmembrane region" description="Helical" evidence="7">
    <location>
        <begin position="72"/>
        <end position="95"/>
    </location>
</feature>
<proteinExistence type="inferred from homology"/>
<name>A0ABV3VTW9_9BACI</name>
<dbReference type="EMBL" id="JBFRHK010000002">
    <property type="protein sequence ID" value="MEX3744347.1"/>
    <property type="molecule type" value="Genomic_DNA"/>
</dbReference>
<comment type="caution">
    <text evidence="9">The sequence shown here is derived from an EMBL/GenBank/DDBJ whole genome shotgun (WGS) entry which is preliminary data.</text>
</comment>
<keyword evidence="4 7" id="KW-0812">Transmembrane</keyword>
<dbReference type="Proteomes" id="UP001558534">
    <property type="component" value="Unassembled WGS sequence"/>
</dbReference>
<feature type="transmembrane region" description="Helical" evidence="7">
    <location>
        <begin position="236"/>
        <end position="254"/>
    </location>
</feature>
<feature type="domain" description="Acyltransferase 3" evidence="8">
    <location>
        <begin position="3"/>
        <end position="310"/>
    </location>
</feature>
<keyword evidence="9" id="KW-0012">Acyltransferase</keyword>
<feature type="transmembrane region" description="Helical" evidence="7">
    <location>
        <begin position="266"/>
        <end position="284"/>
    </location>
</feature>
<dbReference type="InterPro" id="IPR002656">
    <property type="entry name" value="Acyl_transf_3_dom"/>
</dbReference>
<evidence type="ECO:0000256" key="2">
    <source>
        <dbReference type="ARBA" id="ARBA00007400"/>
    </source>
</evidence>
<evidence type="ECO:0000259" key="8">
    <source>
        <dbReference type="Pfam" id="PF01757"/>
    </source>
</evidence>
<organism evidence="9 10">
    <name type="scientific">Lysinibacillus xylanilyticus</name>
    <dbReference type="NCBI Taxonomy" id="582475"/>
    <lineage>
        <taxon>Bacteria</taxon>
        <taxon>Bacillati</taxon>
        <taxon>Bacillota</taxon>
        <taxon>Bacilli</taxon>
        <taxon>Bacillales</taxon>
        <taxon>Bacillaceae</taxon>
        <taxon>Lysinibacillus</taxon>
    </lineage>
</organism>